<feature type="chain" id="PRO_5045814319" evidence="1">
    <location>
        <begin position="20"/>
        <end position="153"/>
    </location>
</feature>
<keyword evidence="3" id="KW-1185">Reference proteome</keyword>
<dbReference type="Pfam" id="PF07386">
    <property type="entry name" value="DUF1499"/>
    <property type="match status" value="1"/>
</dbReference>
<dbReference type="Proteomes" id="UP000765845">
    <property type="component" value="Unassembled WGS sequence"/>
</dbReference>
<dbReference type="PIRSF" id="PIRSF026426">
    <property type="entry name" value="DUF1499"/>
    <property type="match status" value="1"/>
</dbReference>
<sequence>MRQRSGLLLALAILTGCGAVPTFDTHITRELPPCPEAPRCVSSQSAEPDSHIAPFAVHNEFQWQYLQQLLIDLPRTKVIAQAKHYLHVEQRSAIMGYRDDVQLLYQPCLQRVDIRSAARIGYYDFQVNRQRIENIRLAYLRRFAATPILEPAR</sequence>
<dbReference type="RefSeq" id="WP_168450130.1">
    <property type="nucleotide sequence ID" value="NZ_JAAWWK010000003.1"/>
</dbReference>
<reference evidence="2 3" key="1">
    <citation type="submission" date="2020-04" db="EMBL/GenBank/DDBJ databases">
        <authorList>
            <person name="Yoon J."/>
        </authorList>
    </citation>
    <scope>NUCLEOTIDE SEQUENCE [LARGE SCALE GENOMIC DNA]</scope>
    <source>
        <strain evidence="2 3">KMU-166</strain>
    </source>
</reference>
<organism evidence="2 3">
    <name type="scientific">Spongiibacter thalassae</name>
    <dbReference type="NCBI Taxonomy" id="2721624"/>
    <lineage>
        <taxon>Bacteria</taxon>
        <taxon>Pseudomonadati</taxon>
        <taxon>Pseudomonadota</taxon>
        <taxon>Gammaproteobacteria</taxon>
        <taxon>Cellvibrionales</taxon>
        <taxon>Spongiibacteraceae</taxon>
        <taxon>Spongiibacter</taxon>
    </lineage>
</organism>
<dbReference type="PROSITE" id="PS51257">
    <property type="entry name" value="PROKAR_LIPOPROTEIN"/>
    <property type="match status" value="1"/>
</dbReference>
<dbReference type="InterPro" id="IPR010865">
    <property type="entry name" value="DUF1499"/>
</dbReference>
<dbReference type="EMBL" id="JAAWWK010000003">
    <property type="protein sequence ID" value="NKI17574.1"/>
    <property type="molecule type" value="Genomic_DNA"/>
</dbReference>
<protein>
    <submittedName>
        <fullName evidence="2">DUF1499 domain-containing protein</fullName>
    </submittedName>
</protein>
<name>A0ABX1GH86_9GAMM</name>
<evidence type="ECO:0000313" key="2">
    <source>
        <dbReference type="EMBL" id="NKI17574.1"/>
    </source>
</evidence>
<comment type="caution">
    <text evidence="2">The sequence shown here is derived from an EMBL/GenBank/DDBJ whole genome shotgun (WGS) entry which is preliminary data.</text>
</comment>
<dbReference type="PANTHER" id="PTHR34801">
    <property type="entry name" value="EXPRESSED PROTEIN"/>
    <property type="match status" value="1"/>
</dbReference>
<gene>
    <name evidence="2" type="ORF">HCU74_09100</name>
</gene>
<dbReference type="PANTHER" id="PTHR34801:SF6">
    <property type="entry name" value="SLL1620 PROTEIN"/>
    <property type="match status" value="1"/>
</dbReference>
<keyword evidence="1" id="KW-0732">Signal</keyword>
<evidence type="ECO:0000256" key="1">
    <source>
        <dbReference type="SAM" id="SignalP"/>
    </source>
</evidence>
<proteinExistence type="predicted"/>
<evidence type="ECO:0000313" key="3">
    <source>
        <dbReference type="Proteomes" id="UP000765845"/>
    </source>
</evidence>
<feature type="signal peptide" evidence="1">
    <location>
        <begin position="1"/>
        <end position="19"/>
    </location>
</feature>
<accession>A0ABX1GH86</accession>